<comment type="caution">
    <text evidence="7">The sequence shown here is derived from an EMBL/GenBank/DDBJ whole genome shotgun (WGS) entry which is preliminary data.</text>
</comment>
<dbReference type="PANTHER" id="PTHR37422:SF13">
    <property type="entry name" value="LIPOPOLYSACCHARIDE BIOSYNTHESIS PROTEIN PA4999-RELATED"/>
    <property type="match status" value="1"/>
</dbReference>
<feature type="transmembrane region" description="Helical" evidence="5">
    <location>
        <begin position="122"/>
        <end position="139"/>
    </location>
</feature>
<evidence type="ECO:0000313" key="7">
    <source>
        <dbReference type="EMBL" id="OJX61096.1"/>
    </source>
</evidence>
<keyword evidence="2 5" id="KW-0812">Transmembrane</keyword>
<evidence type="ECO:0000259" key="6">
    <source>
        <dbReference type="Pfam" id="PF04932"/>
    </source>
</evidence>
<dbReference type="AlphaFoldDB" id="A0A1M3L6A6"/>
<proteinExistence type="predicted"/>
<dbReference type="Proteomes" id="UP000184233">
    <property type="component" value="Unassembled WGS sequence"/>
</dbReference>
<dbReference type="Pfam" id="PF04932">
    <property type="entry name" value="Wzy_C"/>
    <property type="match status" value="1"/>
</dbReference>
<feature type="transmembrane region" description="Helical" evidence="5">
    <location>
        <begin position="99"/>
        <end position="117"/>
    </location>
</feature>
<evidence type="ECO:0000256" key="1">
    <source>
        <dbReference type="ARBA" id="ARBA00004141"/>
    </source>
</evidence>
<feature type="transmembrane region" description="Helical" evidence="5">
    <location>
        <begin position="238"/>
        <end position="255"/>
    </location>
</feature>
<feature type="transmembrane region" description="Helical" evidence="5">
    <location>
        <begin position="61"/>
        <end position="79"/>
    </location>
</feature>
<sequence>MGVYLGILHLLSVLGIFHVLAIGTFGLTPLEAGMGLLMLWVPVYGLWLGKPFIVPRRWETTALVSVWAVMTVGCLGPLFSADTTFIMQSVKTHAHFTYLWLFCFIMYCMPVSAADIVKGYRFHFGVSILVMLFAIYQLPARALDLPGGWLEIVNVSFQRVNEETEFQQLALRFADFYRATSIFTEPSSLAIYSSYSLVMLVLPYVRNSPHIIRRAWLRIFIMIITLLGLFLAFSLTGLMLVGVAFILILFLYRGIAWKRFGAILVVSAVILFCTDLVVTQYSGVSVLGLFGARLESILTGQAAAGEGSTIVGESLTQRTGDYEASWEVWKENPWLGTGPGNFGNSTFGRYHNAAFPSTSYGSVLAELGVVGLFVFVVFLVGLFLRMLMDERKWTKGHRGEDSDLERLVPSLPFRALLLIFVCFNGNNLVTATFWFEVILMLAVQSALHRATGVDRTRQIFLVRKPWRDIVFASHSGHDTGRIGQANGSAHRR</sequence>
<evidence type="ECO:0000256" key="2">
    <source>
        <dbReference type="ARBA" id="ARBA00022692"/>
    </source>
</evidence>
<feature type="transmembrane region" description="Helical" evidence="5">
    <location>
        <begin position="189"/>
        <end position="206"/>
    </location>
</feature>
<feature type="transmembrane region" description="Helical" evidence="5">
    <location>
        <begin position="367"/>
        <end position="388"/>
    </location>
</feature>
<feature type="transmembrane region" description="Helical" evidence="5">
    <location>
        <begin position="215"/>
        <end position="232"/>
    </location>
</feature>
<comment type="subcellular location">
    <subcellularLocation>
        <location evidence="1">Membrane</location>
        <topology evidence="1">Multi-pass membrane protein</topology>
    </subcellularLocation>
</comment>
<reference evidence="7 8" key="1">
    <citation type="submission" date="2016-09" db="EMBL/GenBank/DDBJ databases">
        <title>Genome-resolved meta-omics ties microbial dynamics to process performance in biotechnology for thiocyanate degradation.</title>
        <authorList>
            <person name="Kantor R.S."/>
            <person name="Huddy R.J."/>
            <person name="Iyer R."/>
            <person name="Thomas B.C."/>
            <person name="Brown C.T."/>
            <person name="Anantharaman K."/>
            <person name="Tringe S."/>
            <person name="Hettich R.L."/>
            <person name="Harrison S.T."/>
            <person name="Banfield J.F."/>
        </authorList>
    </citation>
    <scope>NUCLEOTIDE SEQUENCE [LARGE SCALE GENOMIC DNA]</scope>
    <source>
        <strain evidence="7">59-99</strain>
    </source>
</reference>
<keyword evidence="4 5" id="KW-0472">Membrane</keyword>
<feature type="transmembrane region" description="Helical" evidence="5">
    <location>
        <begin position="262"/>
        <end position="281"/>
    </location>
</feature>
<dbReference type="GO" id="GO:0016020">
    <property type="term" value="C:membrane"/>
    <property type="evidence" value="ECO:0007669"/>
    <property type="project" value="UniProtKB-SubCell"/>
</dbReference>
<name>A0A1M3L6A6_9BACT</name>
<keyword evidence="3 5" id="KW-1133">Transmembrane helix</keyword>
<evidence type="ECO:0000256" key="3">
    <source>
        <dbReference type="ARBA" id="ARBA00022989"/>
    </source>
</evidence>
<feature type="transmembrane region" description="Helical" evidence="5">
    <location>
        <begin position="7"/>
        <end position="26"/>
    </location>
</feature>
<feature type="transmembrane region" description="Helical" evidence="5">
    <location>
        <begin position="32"/>
        <end position="49"/>
    </location>
</feature>
<evidence type="ECO:0000256" key="4">
    <source>
        <dbReference type="ARBA" id="ARBA00023136"/>
    </source>
</evidence>
<feature type="domain" description="O-antigen ligase-related" evidence="6">
    <location>
        <begin position="221"/>
        <end position="376"/>
    </location>
</feature>
<protein>
    <recommendedName>
        <fullName evidence="6">O-antigen ligase-related domain-containing protein</fullName>
    </recommendedName>
</protein>
<accession>A0A1M3L6A6</accession>
<evidence type="ECO:0000256" key="5">
    <source>
        <dbReference type="SAM" id="Phobius"/>
    </source>
</evidence>
<dbReference type="STRING" id="1895771.BGO89_00410"/>
<feature type="transmembrane region" description="Helical" evidence="5">
    <location>
        <begin position="415"/>
        <end position="435"/>
    </location>
</feature>
<dbReference type="EMBL" id="MKVH01000002">
    <property type="protein sequence ID" value="OJX61096.1"/>
    <property type="molecule type" value="Genomic_DNA"/>
</dbReference>
<evidence type="ECO:0000313" key="8">
    <source>
        <dbReference type="Proteomes" id="UP000184233"/>
    </source>
</evidence>
<dbReference type="InterPro" id="IPR007016">
    <property type="entry name" value="O-antigen_ligase-rel_domated"/>
</dbReference>
<gene>
    <name evidence="7" type="ORF">BGO89_00410</name>
</gene>
<dbReference type="PANTHER" id="PTHR37422">
    <property type="entry name" value="TEICHURONIC ACID BIOSYNTHESIS PROTEIN TUAE"/>
    <property type="match status" value="1"/>
</dbReference>
<dbReference type="InterPro" id="IPR051533">
    <property type="entry name" value="WaaL-like"/>
</dbReference>
<organism evidence="7 8">
    <name type="scientific">Candidatus Kapaibacterium thiocyanatum</name>
    <dbReference type="NCBI Taxonomy" id="1895771"/>
    <lineage>
        <taxon>Bacteria</taxon>
        <taxon>Pseudomonadati</taxon>
        <taxon>Candidatus Kapaibacteriota</taxon>
        <taxon>Candidatus Kapaibacteriia</taxon>
        <taxon>Candidatus Kapaibacteriales</taxon>
        <taxon>Candidatus Kapaibacteriaceae</taxon>
        <taxon>Candidatus Kapaibacterium</taxon>
    </lineage>
</organism>